<evidence type="ECO:0000313" key="3">
    <source>
        <dbReference type="Proteomes" id="UP000269721"/>
    </source>
</evidence>
<organism evidence="2 3">
    <name type="scientific">Blyttiomyces helicus</name>
    <dbReference type="NCBI Taxonomy" id="388810"/>
    <lineage>
        <taxon>Eukaryota</taxon>
        <taxon>Fungi</taxon>
        <taxon>Fungi incertae sedis</taxon>
        <taxon>Chytridiomycota</taxon>
        <taxon>Chytridiomycota incertae sedis</taxon>
        <taxon>Chytridiomycetes</taxon>
        <taxon>Chytridiomycetes incertae sedis</taxon>
        <taxon>Blyttiomyces</taxon>
    </lineage>
</organism>
<feature type="compositionally biased region" description="Basic and acidic residues" evidence="1">
    <location>
        <begin position="59"/>
        <end position="79"/>
    </location>
</feature>
<keyword evidence="3" id="KW-1185">Reference proteome</keyword>
<protein>
    <submittedName>
        <fullName evidence="2">Uncharacterized protein</fullName>
    </submittedName>
</protein>
<proteinExistence type="predicted"/>
<sequence>MFKGGRYTIPWRVCLPKRQESRLPGSLKAPFPSADEEPQLDMPQKVTSGQEQSSATAAFKKEDEKRLRRSQEGKERGFEPYHLNRTNINAGDCGEGGVSASSLKAPFPSTDKEERLDMSRARIEELGRRCKKTKSGDPMKLGRSSPDLPTRSTPLEVNGT</sequence>
<feature type="compositionally biased region" description="Polar residues" evidence="1">
    <location>
        <begin position="45"/>
        <end position="56"/>
    </location>
</feature>
<evidence type="ECO:0000256" key="1">
    <source>
        <dbReference type="SAM" id="MobiDB-lite"/>
    </source>
</evidence>
<name>A0A4V1IQH1_9FUNG</name>
<feature type="region of interest" description="Disordered" evidence="1">
    <location>
        <begin position="22"/>
        <end position="160"/>
    </location>
</feature>
<gene>
    <name evidence="2" type="ORF">BDK51DRAFT_31754</name>
</gene>
<accession>A0A4V1IQH1</accession>
<dbReference type="Proteomes" id="UP000269721">
    <property type="component" value="Unassembled WGS sequence"/>
</dbReference>
<evidence type="ECO:0000313" key="2">
    <source>
        <dbReference type="EMBL" id="RKO86537.1"/>
    </source>
</evidence>
<feature type="compositionally biased region" description="Basic and acidic residues" evidence="1">
    <location>
        <begin position="110"/>
        <end position="128"/>
    </location>
</feature>
<dbReference type="EMBL" id="KZ998110">
    <property type="protein sequence ID" value="RKO86537.1"/>
    <property type="molecule type" value="Genomic_DNA"/>
</dbReference>
<reference evidence="3" key="1">
    <citation type="journal article" date="2018" name="Nat. Microbiol.">
        <title>Leveraging single-cell genomics to expand the fungal tree of life.</title>
        <authorList>
            <person name="Ahrendt S.R."/>
            <person name="Quandt C.A."/>
            <person name="Ciobanu D."/>
            <person name="Clum A."/>
            <person name="Salamov A."/>
            <person name="Andreopoulos B."/>
            <person name="Cheng J.F."/>
            <person name="Woyke T."/>
            <person name="Pelin A."/>
            <person name="Henrissat B."/>
            <person name="Reynolds N.K."/>
            <person name="Benny G.L."/>
            <person name="Smith M.E."/>
            <person name="James T.Y."/>
            <person name="Grigoriev I.V."/>
        </authorList>
    </citation>
    <scope>NUCLEOTIDE SEQUENCE [LARGE SCALE GENOMIC DNA]</scope>
</reference>
<feature type="compositionally biased region" description="Polar residues" evidence="1">
    <location>
        <begin position="150"/>
        <end position="160"/>
    </location>
</feature>
<dbReference type="AlphaFoldDB" id="A0A4V1IQH1"/>